<dbReference type="Proteomes" id="UP000650224">
    <property type="component" value="Unassembled WGS sequence"/>
</dbReference>
<accession>A0A8I0HRP8</accession>
<sequence>MPDNTPVVNTVLGPVPADQLGPTEVHASLLSVVPGAEYAPDIAINRAEIFTILRDKLITFHNAGGRTIVDAAGMFHGRSVPLTLPMLENLSSATDVNIIASTGMGPEEMLGGYFLTPQTNPPTPWPAEKFADLFSKEITEGMVVPRLERRAAAGLIVSLATETGMTATDESLLCGAVRAATATGVAVSHTFGADLLVEIDIALDEGIAPERLVVRGVDRRQAPVLEAAARGVYVGIDQAGQGDDTARIALVKELIDAGYTHRIILSSSAIGVAKGHEAPAVEFGSLFTAFIPALRNAGVTDADITQITETNPRDLLAVR</sequence>
<evidence type="ECO:0000256" key="2">
    <source>
        <dbReference type="ARBA" id="ARBA00022801"/>
    </source>
</evidence>
<comment type="caution">
    <text evidence="4">The sequence shown here is derived from an EMBL/GenBank/DDBJ whole genome shotgun (WGS) entry which is preliminary data.</text>
</comment>
<dbReference type="EMBL" id="JACSPR010000008">
    <property type="protein sequence ID" value="MBD8030915.1"/>
    <property type="molecule type" value="Genomic_DNA"/>
</dbReference>
<keyword evidence="2" id="KW-0378">Hydrolase</keyword>
<dbReference type="Gene3D" id="3.20.20.140">
    <property type="entry name" value="Metal-dependent hydrolases"/>
    <property type="match status" value="1"/>
</dbReference>
<dbReference type="RefSeq" id="WP_191734159.1">
    <property type="nucleotide sequence ID" value="NZ_JACSPR010000008.1"/>
</dbReference>
<dbReference type="PANTHER" id="PTHR10819">
    <property type="entry name" value="PHOSPHOTRIESTERASE-RELATED"/>
    <property type="match status" value="1"/>
</dbReference>
<evidence type="ECO:0000256" key="3">
    <source>
        <dbReference type="PROSITE-ProRule" id="PRU00679"/>
    </source>
</evidence>
<proteinExistence type="inferred from homology"/>
<dbReference type="InterPro" id="IPR001559">
    <property type="entry name" value="Phosphotriesterase"/>
</dbReference>
<dbReference type="AlphaFoldDB" id="A0A8I0HRP8"/>
<dbReference type="Pfam" id="PF02126">
    <property type="entry name" value="PTE"/>
    <property type="match status" value="1"/>
</dbReference>
<dbReference type="PROSITE" id="PS51347">
    <property type="entry name" value="PHOSPHOTRIESTERASE_2"/>
    <property type="match status" value="1"/>
</dbReference>
<evidence type="ECO:0000313" key="4">
    <source>
        <dbReference type="EMBL" id="MBD8030915.1"/>
    </source>
</evidence>
<protein>
    <submittedName>
        <fullName evidence="4">Phosphotriesterase</fullName>
    </submittedName>
</protein>
<dbReference type="SUPFAM" id="SSF51556">
    <property type="entry name" value="Metallo-dependent hydrolases"/>
    <property type="match status" value="1"/>
</dbReference>
<comment type="similarity">
    <text evidence="3">Belongs to the metallo-dependent hydrolases superfamily. Phosphotriesterase family.</text>
</comment>
<dbReference type="GO" id="GO:0016787">
    <property type="term" value="F:hydrolase activity"/>
    <property type="evidence" value="ECO:0007669"/>
    <property type="project" value="UniProtKB-KW"/>
</dbReference>
<comment type="caution">
    <text evidence="3">Lacks conserved residue(s) required for the propagation of feature annotation.</text>
</comment>
<evidence type="ECO:0000313" key="5">
    <source>
        <dbReference type="Proteomes" id="UP000650224"/>
    </source>
</evidence>
<keyword evidence="5" id="KW-1185">Reference proteome</keyword>
<organism evidence="4 5">
    <name type="scientific">Corynebacterium gallinarum</name>
    <dbReference type="NCBI Taxonomy" id="2762214"/>
    <lineage>
        <taxon>Bacteria</taxon>
        <taxon>Bacillati</taxon>
        <taxon>Actinomycetota</taxon>
        <taxon>Actinomycetes</taxon>
        <taxon>Mycobacteriales</taxon>
        <taxon>Corynebacteriaceae</taxon>
        <taxon>Corynebacterium</taxon>
    </lineage>
</organism>
<reference evidence="4 5" key="1">
    <citation type="submission" date="2020-08" db="EMBL/GenBank/DDBJ databases">
        <title>A Genomic Blueprint of the Chicken Gut Microbiome.</title>
        <authorList>
            <person name="Gilroy R."/>
            <person name="Ravi A."/>
            <person name="Getino M."/>
            <person name="Pursley I."/>
            <person name="Horton D.L."/>
            <person name="Alikhan N.-F."/>
            <person name="Baker D."/>
            <person name="Gharbi K."/>
            <person name="Hall N."/>
            <person name="Watson M."/>
            <person name="Adriaenssens E.M."/>
            <person name="Foster-Nyarko E."/>
            <person name="Jarju S."/>
            <person name="Secka A."/>
            <person name="Antonio M."/>
            <person name="Oren A."/>
            <person name="Chaudhuri R."/>
            <person name="La Ragione R.M."/>
            <person name="Hildebrand F."/>
            <person name="Pallen M.J."/>
        </authorList>
    </citation>
    <scope>NUCLEOTIDE SEQUENCE [LARGE SCALE GENOMIC DNA]</scope>
    <source>
        <strain evidence="4 5">Sa1YVA5</strain>
    </source>
</reference>
<gene>
    <name evidence="4" type="ORF">H9627_11395</name>
</gene>
<keyword evidence="1" id="KW-0479">Metal-binding</keyword>
<dbReference type="PANTHER" id="PTHR10819:SF3">
    <property type="entry name" value="PHOSPHOTRIESTERASE-RELATED PROTEIN"/>
    <property type="match status" value="1"/>
</dbReference>
<dbReference type="InterPro" id="IPR032466">
    <property type="entry name" value="Metal_Hydrolase"/>
</dbReference>
<dbReference type="GO" id="GO:0008270">
    <property type="term" value="F:zinc ion binding"/>
    <property type="evidence" value="ECO:0007669"/>
    <property type="project" value="InterPro"/>
</dbReference>
<evidence type="ECO:0000256" key="1">
    <source>
        <dbReference type="ARBA" id="ARBA00022723"/>
    </source>
</evidence>
<name>A0A8I0HRP8_9CORY</name>